<evidence type="ECO:0000313" key="1">
    <source>
        <dbReference type="EMBL" id="TFK36293.1"/>
    </source>
</evidence>
<accession>A0A5C3LV67</accession>
<dbReference type="AlphaFoldDB" id="A0A5C3LV67"/>
<organism evidence="1 2">
    <name type="scientific">Crucibulum laeve</name>
    <dbReference type="NCBI Taxonomy" id="68775"/>
    <lineage>
        <taxon>Eukaryota</taxon>
        <taxon>Fungi</taxon>
        <taxon>Dikarya</taxon>
        <taxon>Basidiomycota</taxon>
        <taxon>Agaricomycotina</taxon>
        <taxon>Agaricomycetes</taxon>
        <taxon>Agaricomycetidae</taxon>
        <taxon>Agaricales</taxon>
        <taxon>Agaricineae</taxon>
        <taxon>Nidulariaceae</taxon>
        <taxon>Crucibulum</taxon>
    </lineage>
</organism>
<evidence type="ECO:0000313" key="2">
    <source>
        <dbReference type="Proteomes" id="UP000308652"/>
    </source>
</evidence>
<protein>
    <submittedName>
        <fullName evidence="1">Uncharacterized protein</fullName>
    </submittedName>
</protein>
<sequence>MSAIASGFMVILPSFQARRNMRWGKTGTSRCKHFRAGVSSLLKELGFASAQTKPGSLFLDTRQSTLQQWETLPHLTSKCTMCS</sequence>
<name>A0A5C3LV67_9AGAR</name>
<dbReference type="Proteomes" id="UP000308652">
    <property type="component" value="Unassembled WGS sequence"/>
</dbReference>
<keyword evidence="2" id="KW-1185">Reference proteome</keyword>
<gene>
    <name evidence="1" type="ORF">BDQ12DRAFT_256397</name>
</gene>
<reference evidence="1 2" key="1">
    <citation type="journal article" date="2019" name="Nat. Ecol. Evol.">
        <title>Megaphylogeny resolves global patterns of mushroom evolution.</title>
        <authorList>
            <person name="Varga T."/>
            <person name="Krizsan K."/>
            <person name="Foldi C."/>
            <person name="Dima B."/>
            <person name="Sanchez-Garcia M."/>
            <person name="Sanchez-Ramirez S."/>
            <person name="Szollosi G.J."/>
            <person name="Szarkandi J.G."/>
            <person name="Papp V."/>
            <person name="Albert L."/>
            <person name="Andreopoulos W."/>
            <person name="Angelini C."/>
            <person name="Antonin V."/>
            <person name="Barry K.W."/>
            <person name="Bougher N.L."/>
            <person name="Buchanan P."/>
            <person name="Buyck B."/>
            <person name="Bense V."/>
            <person name="Catcheside P."/>
            <person name="Chovatia M."/>
            <person name="Cooper J."/>
            <person name="Damon W."/>
            <person name="Desjardin D."/>
            <person name="Finy P."/>
            <person name="Geml J."/>
            <person name="Haridas S."/>
            <person name="Hughes K."/>
            <person name="Justo A."/>
            <person name="Karasinski D."/>
            <person name="Kautmanova I."/>
            <person name="Kiss B."/>
            <person name="Kocsube S."/>
            <person name="Kotiranta H."/>
            <person name="LaButti K.M."/>
            <person name="Lechner B.E."/>
            <person name="Liimatainen K."/>
            <person name="Lipzen A."/>
            <person name="Lukacs Z."/>
            <person name="Mihaltcheva S."/>
            <person name="Morgado L.N."/>
            <person name="Niskanen T."/>
            <person name="Noordeloos M.E."/>
            <person name="Ohm R.A."/>
            <person name="Ortiz-Santana B."/>
            <person name="Ovrebo C."/>
            <person name="Racz N."/>
            <person name="Riley R."/>
            <person name="Savchenko A."/>
            <person name="Shiryaev A."/>
            <person name="Soop K."/>
            <person name="Spirin V."/>
            <person name="Szebenyi C."/>
            <person name="Tomsovsky M."/>
            <person name="Tulloss R.E."/>
            <person name="Uehling J."/>
            <person name="Grigoriev I.V."/>
            <person name="Vagvolgyi C."/>
            <person name="Papp T."/>
            <person name="Martin F.M."/>
            <person name="Miettinen O."/>
            <person name="Hibbett D.S."/>
            <person name="Nagy L.G."/>
        </authorList>
    </citation>
    <scope>NUCLEOTIDE SEQUENCE [LARGE SCALE GENOMIC DNA]</scope>
    <source>
        <strain evidence="1 2">CBS 166.37</strain>
    </source>
</reference>
<dbReference type="EMBL" id="ML213615">
    <property type="protein sequence ID" value="TFK36293.1"/>
    <property type="molecule type" value="Genomic_DNA"/>
</dbReference>
<proteinExistence type="predicted"/>